<accession>A0ABU9TRL9</accession>
<evidence type="ECO:0000313" key="3">
    <source>
        <dbReference type="EMBL" id="MEM5535879.1"/>
    </source>
</evidence>
<sequence>MQLIDTHCHIDFSSFEPVRAEVLARAASAHVSHIIVPGVNASGWSNLKSLVLREGELTPHLHMAFGLHPCFLNEHQTQDLEQLEALLASDPVCAVGEIGLDLFIPQADLDQQLLFLRPQLALANKYHLPVLLHVRKAHDLMLKQLRRFKIARGGVVHAFSGSEQQARQYIELGFKLGLGGAVTYERAQKLRRAVQALALEHFVLETDAPDMPLSGYQGLPNEPSRVLDVANIIAEVKGCTLEEVAATTTKQALQLFDLE</sequence>
<dbReference type="PANTHER" id="PTHR46124:SF3">
    <property type="entry name" value="HYDROLASE"/>
    <property type="match status" value="1"/>
</dbReference>
<dbReference type="CDD" id="cd01310">
    <property type="entry name" value="TatD_DNAse"/>
    <property type="match status" value="1"/>
</dbReference>
<dbReference type="InterPro" id="IPR032466">
    <property type="entry name" value="Metal_Hydrolase"/>
</dbReference>
<dbReference type="PANTHER" id="PTHR46124">
    <property type="entry name" value="D-AMINOACYL-TRNA DEACYLASE"/>
    <property type="match status" value="1"/>
</dbReference>
<dbReference type="GO" id="GO:0016787">
    <property type="term" value="F:hydrolase activity"/>
    <property type="evidence" value="ECO:0007669"/>
    <property type="project" value="UniProtKB-KW"/>
</dbReference>
<dbReference type="SUPFAM" id="SSF51556">
    <property type="entry name" value="Metallo-dependent hydrolases"/>
    <property type="match status" value="1"/>
</dbReference>
<keyword evidence="4" id="KW-1185">Reference proteome</keyword>
<evidence type="ECO:0000256" key="1">
    <source>
        <dbReference type="ARBA" id="ARBA00009275"/>
    </source>
</evidence>
<dbReference type="RefSeq" id="WP_342853971.1">
    <property type="nucleotide sequence ID" value="NZ_JBBMRA010000003.1"/>
</dbReference>
<comment type="similarity">
    <text evidence="1">Belongs to the metallo-dependent hydrolases superfamily. TatD-type hydrolase family.</text>
</comment>
<dbReference type="PROSITE" id="PS01090">
    <property type="entry name" value="TATD_2"/>
    <property type="match status" value="1"/>
</dbReference>
<dbReference type="PIRSF" id="PIRSF005902">
    <property type="entry name" value="DNase_TatD"/>
    <property type="match status" value="1"/>
</dbReference>
<name>A0ABU9TRL9_9GAMM</name>
<dbReference type="EMBL" id="JBBMRA010000003">
    <property type="protein sequence ID" value="MEM5535879.1"/>
    <property type="molecule type" value="Genomic_DNA"/>
</dbReference>
<keyword evidence="2 3" id="KW-0378">Hydrolase</keyword>
<evidence type="ECO:0000256" key="2">
    <source>
        <dbReference type="ARBA" id="ARBA00022801"/>
    </source>
</evidence>
<dbReference type="Pfam" id="PF01026">
    <property type="entry name" value="TatD_DNase"/>
    <property type="match status" value="1"/>
</dbReference>
<protein>
    <submittedName>
        <fullName evidence="3">TatD family hydrolase</fullName>
    </submittedName>
</protein>
<organism evidence="3 4">
    <name type="scientific">Neptuniibacter pectenicola</name>
    <dbReference type="NCBI Taxonomy" id="1806669"/>
    <lineage>
        <taxon>Bacteria</taxon>
        <taxon>Pseudomonadati</taxon>
        <taxon>Pseudomonadota</taxon>
        <taxon>Gammaproteobacteria</taxon>
        <taxon>Oceanospirillales</taxon>
        <taxon>Oceanospirillaceae</taxon>
        <taxon>Neptuniibacter</taxon>
    </lineage>
</organism>
<dbReference type="InterPro" id="IPR018228">
    <property type="entry name" value="DNase_TatD-rel_CS"/>
</dbReference>
<dbReference type="Proteomes" id="UP001449225">
    <property type="component" value="Unassembled WGS sequence"/>
</dbReference>
<dbReference type="InterPro" id="IPR001130">
    <property type="entry name" value="TatD-like"/>
</dbReference>
<evidence type="ECO:0000313" key="4">
    <source>
        <dbReference type="Proteomes" id="UP001449225"/>
    </source>
</evidence>
<comment type="caution">
    <text evidence="3">The sequence shown here is derived from an EMBL/GenBank/DDBJ whole genome shotgun (WGS) entry which is preliminary data.</text>
</comment>
<gene>
    <name evidence="3" type="ORF">WNY58_05680</name>
</gene>
<dbReference type="PROSITE" id="PS01137">
    <property type="entry name" value="TATD_1"/>
    <property type="match status" value="1"/>
</dbReference>
<reference evidence="3 4" key="1">
    <citation type="submission" date="2024-03" db="EMBL/GenBank/DDBJ databases">
        <title>Community enrichment and isolation of bacterial strains for fucoidan degradation.</title>
        <authorList>
            <person name="Sichert A."/>
        </authorList>
    </citation>
    <scope>NUCLEOTIDE SEQUENCE [LARGE SCALE GENOMIC DNA]</scope>
    <source>
        <strain evidence="3 4">AS76</strain>
    </source>
</reference>
<dbReference type="Gene3D" id="3.20.20.140">
    <property type="entry name" value="Metal-dependent hydrolases"/>
    <property type="match status" value="1"/>
</dbReference>
<proteinExistence type="inferred from homology"/>